<evidence type="ECO:0008006" key="3">
    <source>
        <dbReference type="Google" id="ProtNLM"/>
    </source>
</evidence>
<dbReference type="RefSeq" id="WP_188563677.1">
    <property type="nucleotide sequence ID" value="NZ_BMGY01000061.1"/>
</dbReference>
<dbReference type="EMBL" id="BMGY01000061">
    <property type="protein sequence ID" value="GGH90963.1"/>
    <property type="molecule type" value="Genomic_DNA"/>
</dbReference>
<reference evidence="2" key="1">
    <citation type="journal article" date="2019" name="Int. J. Syst. Evol. Microbiol.">
        <title>The Global Catalogue of Microorganisms (GCM) 10K type strain sequencing project: providing services to taxonomists for standard genome sequencing and annotation.</title>
        <authorList>
            <consortium name="The Broad Institute Genomics Platform"/>
            <consortium name="The Broad Institute Genome Sequencing Center for Infectious Disease"/>
            <person name="Wu L."/>
            <person name="Ma J."/>
        </authorList>
    </citation>
    <scope>NUCLEOTIDE SEQUENCE [LARGE SCALE GENOMIC DNA]</scope>
    <source>
        <strain evidence="2">CGMCC 1.14966</strain>
    </source>
</reference>
<name>A0ABQ2AIN2_9BACT</name>
<proteinExistence type="predicted"/>
<organism evidence="1 2">
    <name type="scientific">Hymenobacter frigidus</name>
    <dbReference type="NCBI Taxonomy" id="1524095"/>
    <lineage>
        <taxon>Bacteria</taxon>
        <taxon>Pseudomonadati</taxon>
        <taxon>Bacteroidota</taxon>
        <taxon>Cytophagia</taxon>
        <taxon>Cytophagales</taxon>
        <taxon>Hymenobacteraceae</taxon>
        <taxon>Hymenobacter</taxon>
    </lineage>
</organism>
<dbReference type="Proteomes" id="UP000637774">
    <property type="component" value="Unassembled WGS sequence"/>
</dbReference>
<protein>
    <recommendedName>
        <fullName evidence="3">Lipocalin-like domain-containing protein</fullName>
    </recommendedName>
</protein>
<comment type="caution">
    <text evidence="1">The sequence shown here is derived from an EMBL/GenBank/DDBJ whole genome shotgun (WGS) entry which is preliminary data.</text>
</comment>
<sequence length="81" mass="8919">MAVTYNADGTMYTTYSSSSEVGSYTLTGSTLTAVLTSTRFPLLPSRTLASTVKELTAIRLVLESPREDIGYRYIDTHTFAR</sequence>
<keyword evidence="2" id="KW-1185">Reference proteome</keyword>
<evidence type="ECO:0000313" key="1">
    <source>
        <dbReference type="EMBL" id="GGH90963.1"/>
    </source>
</evidence>
<accession>A0ABQ2AIN2</accession>
<evidence type="ECO:0000313" key="2">
    <source>
        <dbReference type="Proteomes" id="UP000637774"/>
    </source>
</evidence>
<gene>
    <name evidence="1" type="ORF">GCM10011495_38010</name>
</gene>